<evidence type="ECO:0000259" key="1">
    <source>
        <dbReference type="Pfam" id="PF00668"/>
    </source>
</evidence>
<gene>
    <name evidence="2" type="ORF">HGB48_36825</name>
</gene>
<dbReference type="Pfam" id="PF00668">
    <property type="entry name" value="Condensation"/>
    <property type="match status" value="1"/>
</dbReference>
<name>A0A846Z730_9ACTN</name>
<dbReference type="PANTHER" id="PTHR45398:SF1">
    <property type="entry name" value="ENZYME, PUTATIVE (JCVI)-RELATED"/>
    <property type="match status" value="1"/>
</dbReference>
<keyword evidence="3" id="KW-1185">Reference proteome</keyword>
<reference evidence="2 3" key="1">
    <citation type="submission" date="2020-04" db="EMBL/GenBank/DDBJ databases">
        <title>MicrobeNet Type strains.</title>
        <authorList>
            <person name="Nicholson A.C."/>
        </authorList>
    </citation>
    <scope>NUCLEOTIDE SEQUENCE [LARGE SCALE GENOMIC DNA]</scope>
    <source>
        <strain evidence="2 3">ATCC BAA-277</strain>
    </source>
</reference>
<evidence type="ECO:0000313" key="3">
    <source>
        <dbReference type="Proteomes" id="UP000579250"/>
    </source>
</evidence>
<dbReference type="CDD" id="cd19540">
    <property type="entry name" value="LCL_NRPS-like"/>
    <property type="match status" value="1"/>
</dbReference>
<dbReference type="RefSeq" id="WP_247612468.1">
    <property type="nucleotide sequence ID" value="NZ_JAAXPI010000147.1"/>
</dbReference>
<accession>A0A846Z730</accession>
<dbReference type="InterPro" id="IPR001242">
    <property type="entry name" value="Condensation_dom"/>
</dbReference>
<dbReference type="InterPro" id="IPR023213">
    <property type="entry name" value="CAT-like_dom_sf"/>
</dbReference>
<sequence>MSFAQSRLWFLYRYEGPSVTYNQPVVLRLRAAVDPGLMAVAVRDVLLRHESLRTVIGEDERGVAFQRILPPDEVVVEVPTRTVEPEQVADAVAEAVAHRFELESEIPIRVGLLACGPDEYVLVILMHHIAGDAASMAPLARDLSMAYMARAEGREPGWAPLPVQYADYTLWQQELLGELSDPESVASQQVGYWRRELEGAPQPLALPADRPRPPKRSHRGETVEFAVDPELAAGVEALARRHGATVPMVLQAAYAVMLSRLGAGSDITMGSPIAGRTDEDLNDLVGFFVNNWVLRVDLSGDRSFAQVVDQVRDKALAAYDNQDVPFERLVELLNPERSTSYHPLFQVAFVWQSTIATPGEEVRLPGLEWSAMPTVNQVAKFDLSLIMAEFGGAHGQEFRGYLEYAVDLFDRGSVEGLAERFVGVLGQVVGDPAAPVNAVEVLLPAERSLVVDGWNDTTVEIPGQSLLLPGVFEAWAAVSPGAVAVVAGSESLTYAELDARANALAFELIGCG</sequence>
<comment type="caution">
    <text evidence="2">The sequence shown here is derived from an EMBL/GenBank/DDBJ whole genome shotgun (WGS) entry which is preliminary data.</text>
</comment>
<dbReference type="EMBL" id="JAAXPI010000147">
    <property type="protein sequence ID" value="NKZ09260.1"/>
    <property type="molecule type" value="Genomic_DNA"/>
</dbReference>
<dbReference type="Gene3D" id="3.30.559.10">
    <property type="entry name" value="Chloramphenicol acetyltransferase-like domain"/>
    <property type="match status" value="1"/>
</dbReference>
<dbReference type="PANTHER" id="PTHR45398">
    <property type="match status" value="1"/>
</dbReference>
<dbReference type="AlphaFoldDB" id="A0A846Z730"/>
<organism evidence="2 3">
    <name type="scientific">Actinomadura latina</name>
    <dbReference type="NCBI Taxonomy" id="163603"/>
    <lineage>
        <taxon>Bacteria</taxon>
        <taxon>Bacillati</taxon>
        <taxon>Actinomycetota</taxon>
        <taxon>Actinomycetes</taxon>
        <taxon>Streptosporangiales</taxon>
        <taxon>Thermomonosporaceae</taxon>
        <taxon>Actinomadura</taxon>
    </lineage>
</organism>
<dbReference type="GO" id="GO:0003824">
    <property type="term" value="F:catalytic activity"/>
    <property type="evidence" value="ECO:0007669"/>
    <property type="project" value="InterPro"/>
</dbReference>
<dbReference type="Gene3D" id="3.30.559.30">
    <property type="entry name" value="Nonribosomal peptide synthetase, condensation domain"/>
    <property type="match status" value="1"/>
</dbReference>
<dbReference type="GO" id="GO:0008610">
    <property type="term" value="P:lipid biosynthetic process"/>
    <property type="evidence" value="ECO:0007669"/>
    <property type="project" value="UniProtKB-ARBA"/>
</dbReference>
<protein>
    <submittedName>
        <fullName evidence="2">Nonribosomal peptide synthase</fullName>
    </submittedName>
</protein>
<dbReference type="SUPFAM" id="SSF52777">
    <property type="entry name" value="CoA-dependent acyltransferases"/>
    <property type="match status" value="2"/>
</dbReference>
<feature type="non-terminal residue" evidence="2">
    <location>
        <position position="512"/>
    </location>
</feature>
<proteinExistence type="predicted"/>
<dbReference type="Gene3D" id="3.40.50.12780">
    <property type="entry name" value="N-terminal domain of ligase-like"/>
    <property type="match status" value="1"/>
</dbReference>
<dbReference type="Proteomes" id="UP000579250">
    <property type="component" value="Unassembled WGS sequence"/>
</dbReference>
<dbReference type="InterPro" id="IPR042099">
    <property type="entry name" value="ANL_N_sf"/>
</dbReference>
<feature type="domain" description="Condensation" evidence="1">
    <location>
        <begin position="2"/>
        <end position="447"/>
    </location>
</feature>
<dbReference type="SUPFAM" id="SSF56801">
    <property type="entry name" value="Acetyl-CoA synthetase-like"/>
    <property type="match status" value="1"/>
</dbReference>
<evidence type="ECO:0000313" key="2">
    <source>
        <dbReference type="EMBL" id="NKZ09260.1"/>
    </source>
</evidence>